<keyword evidence="2" id="KW-1133">Transmembrane helix</keyword>
<dbReference type="AlphaFoldDB" id="A0A1N6E4X2"/>
<dbReference type="RefSeq" id="WP_074224417.1">
    <property type="nucleotide sequence ID" value="NZ_CP146486.1"/>
</dbReference>
<feature type="transmembrane region" description="Helical" evidence="2">
    <location>
        <begin position="6"/>
        <end position="26"/>
    </location>
</feature>
<dbReference type="Gene3D" id="1.20.120.20">
    <property type="entry name" value="Apolipoprotein"/>
    <property type="match status" value="1"/>
</dbReference>
<feature type="region of interest" description="Disordered" evidence="1">
    <location>
        <begin position="71"/>
        <end position="91"/>
    </location>
</feature>
<keyword evidence="4" id="KW-1185">Reference proteome</keyword>
<feature type="compositionally biased region" description="Basic and acidic residues" evidence="1">
    <location>
        <begin position="77"/>
        <end position="91"/>
    </location>
</feature>
<dbReference type="Proteomes" id="UP000185221">
    <property type="component" value="Unassembled WGS sequence"/>
</dbReference>
<keyword evidence="2" id="KW-0812">Transmembrane</keyword>
<reference evidence="4" key="1">
    <citation type="submission" date="2016-11" db="EMBL/GenBank/DDBJ databases">
        <authorList>
            <person name="Varghese N."/>
            <person name="Submissions S."/>
        </authorList>
    </citation>
    <scope>NUCLEOTIDE SEQUENCE [LARGE SCALE GENOMIC DNA]</scope>
    <source>
        <strain evidence="4">DSM 15292</strain>
    </source>
</reference>
<evidence type="ECO:0000313" key="4">
    <source>
        <dbReference type="Proteomes" id="UP000185221"/>
    </source>
</evidence>
<dbReference type="STRING" id="226505.SAMN05444394_1716"/>
<sequence>MNKQLKTTTIWVGGLITGAMIGAFLYKNKDQYEPQKEKLNSLLSDFQNIATDLKSKLLSASQEGLNATKSALQTAKETAKETAKNAKEKVK</sequence>
<dbReference type="EMBL" id="FSRC01000001">
    <property type="protein sequence ID" value="SIN78023.1"/>
    <property type="molecule type" value="Genomic_DNA"/>
</dbReference>
<evidence type="ECO:0000256" key="1">
    <source>
        <dbReference type="SAM" id="MobiDB-lite"/>
    </source>
</evidence>
<evidence type="ECO:0008006" key="5">
    <source>
        <dbReference type="Google" id="ProtNLM"/>
    </source>
</evidence>
<dbReference type="OrthoDB" id="826473at2"/>
<accession>A0A1N6E4X2</accession>
<proteinExistence type="predicted"/>
<name>A0A1N6E4X2_9BACT</name>
<gene>
    <name evidence="3" type="ORF">SAMN05444394_1716</name>
</gene>
<organism evidence="3 4">
    <name type="scientific">Algoriphagus halophilus</name>
    <dbReference type="NCBI Taxonomy" id="226505"/>
    <lineage>
        <taxon>Bacteria</taxon>
        <taxon>Pseudomonadati</taxon>
        <taxon>Bacteroidota</taxon>
        <taxon>Cytophagia</taxon>
        <taxon>Cytophagales</taxon>
        <taxon>Cyclobacteriaceae</taxon>
        <taxon>Algoriphagus</taxon>
    </lineage>
</organism>
<evidence type="ECO:0000313" key="3">
    <source>
        <dbReference type="EMBL" id="SIN78023.1"/>
    </source>
</evidence>
<protein>
    <recommendedName>
        <fullName evidence="5">YtxH-like protein</fullName>
    </recommendedName>
</protein>
<keyword evidence="2" id="KW-0472">Membrane</keyword>
<evidence type="ECO:0000256" key="2">
    <source>
        <dbReference type="SAM" id="Phobius"/>
    </source>
</evidence>